<dbReference type="AlphaFoldDB" id="A0A392QFU7"/>
<organism evidence="1 2">
    <name type="scientific">Trifolium medium</name>
    <dbReference type="NCBI Taxonomy" id="97028"/>
    <lineage>
        <taxon>Eukaryota</taxon>
        <taxon>Viridiplantae</taxon>
        <taxon>Streptophyta</taxon>
        <taxon>Embryophyta</taxon>
        <taxon>Tracheophyta</taxon>
        <taxon>Spermatophyta</taxon>
        <taxon>Magnoliopsida</taxon>
        <taxon>eudicotyledons</taxon>
        <taxon>Gunneridae</taxon>
        <taxon>Pentapetalae</taxon>
        <taxon>rosids</taxon>
        <taxon>fabids</taxon>
        <taxon>Fabales</taxon>
        <taxon>Fabaceae</taxon>
        <taxon>Papilionoideae</taxon>
        <taxon>50 kb inversion clade</taxon>
        <taxon>NPAAA clade</taxon>
        <taxon>Hologalegina</taxon>
        <taxon>IRL clade</taxon>
        <taxon>Trifolieae</taxon>
        <taxon>Trifolium</taxon>
    </lineage>
</organism>
<feature type="non-terminal residue" evidence="1">
    <location>
        <position position="1"/>
    </location>
</feature>
<name>A0A392QFU7_9FABA</name>
<comment type="caution">
    <text evidence="1">The sequence shown here is derived from an EMBL/GenBank/DDBJ whole genome shotgun (WGS) entry which is preliminary data.</text>
</comment>
<sequence length="39" mass="4766">RVLKGYRPEFWATSCLPTVNMEYIRITNHDEDFVRQPWP</sequence>
<dbReference type="Proteomes" id="UP000265520">
    <property type="component" value="Unassembled WGS sequence"/>
</dbReference>
<reference evidence="1 2" key="1">
    <citation type="journal article" date="2018" name="Front. Plant Sci.">
        <title>Red Clover (Trifolium pratense) and Zigzag Clover (T. medium) - A Picture of Genomic Similarities and Differences.</title>
        <authorList>
            <person name="Dluhosova J."/>
            <person name="Istvanek J."/>
            <person name="Nedelnik J."/>
            <person name="Repkova J."/>
        </authorList>
    </citation>
    <scope>NUCLEOTIDE SEQUENCE [LARGE SCALE GENOMIC DNA]</scope>
    <source>
        <strain evidence="2">cv. 10/8</strain>
        <tissue evidence="1">Leaf</tissue>
    </source>
</reference>
<keyword evidence="2" id="KW-1185">Reference proteome</keyword>
<protein>
    <submittedName>
        <fullName evidence="1">Uncharacterized protein</fullName>
    </submittedName>
</protein>
<evidence type="ECO:0000313" key="2">
    <source>
        <dbReference type="Proteomes" id="UP000265520"/>
    </source>
</evidence>
<evidence type="ECO:0000313" key="1">
    <source>
        <dbReference type="EMBL" id="MCI23281.1"/>
    </source>
</evidence>
<dbReference type="EMBL" id="LXQA010135153">
    <property type="protein sequence ID" value="MCI23281.1"/>
    <property type="molecule type" value="Genomic_DNA"/>
</dbReference>
<proteinExistence type="predicted"/>
<accession>A0A392QFU7</accession>